<organism evidence="1 2">
    <name type="scientific">Fusibacter paucivorans</name>
    <dbReference type="NCBI Taxonomy" id="76009"/>
    <lineage>
        <taxon>Bacteria</taxon>
        <taxon>Bacillati</taxon>
        <taxon>Bacillota</taxon>
        <taxon>Clostridia</taxon>
        <taxon>Eubacteriales</taxon>
        <taxon>Eubacteriales Family XII. Incertae Sedis</taxon>
        <taxon>Fusibacter</taxon>
    </lineage>
</organism>
<reference evidence="1 2" key="1">
    <citation type="submission" date="2021-05" db="EMBL/GenBank/DDBJ databases">
        <title>Fusibacter ferrireducens sp. nov., an anaerobic, sulfur- and Fe-reducing bacterium isolated from the mangrove sediment.</title>
        <authorList>
            <person name="Qiu D."/>
        </authorList>
    </citation>
    <scope>NUCLEOTIDE SEQUENCE [LARGE SCALE GENOMIC DNA]</scope>
    <source>
        <strain evidence="1 2">DSM 12116</strain>
    </source>
</reference>
<accession>A0ABS5PJI3</accession>
<dbReference type="RefSeq" id="WP_213235042.1">
    <property type="nucleotide sequence ID" value="NZ_JAHBCL010000001.1"/>
</dbReference>
<proteinExistence type="predicted"/>
<evidence type="ECO:0000313" key="2">
    <source>
        <dbReference type="Proteomes" id="UP000746471"/>
    </source>
</evidence>
<name>A0ABS5PJI3_9FIRM</name>
<gene>
    <name evidence="1" type="ORF">KHM83_01070</name>
</gene>
<sequence>MKKKVFGLIIIVVLLANFLDFAQYKISRAIVNHVEAGNFINDEDIDLRRVTMLHWFSGEVQLYAENDTPITFVQFGYPKRTWLYANRSLIAQNESRDYPAYQGTDYLFYAITPDFY</sequence>
<dbReference type="Proteomes" id="UP000746471">
    <property type="component" value="Unassembled WGS sequence"/>
</dbReference>
<keyword evidence="2" id="KW-1185">Reference proteome</keyword>
<evidence type="ECO:0000313" key="1">
    <source>
        <dbReference type="EMBL" id="MBS7525260.1"/>
    </source>
</evidence>
<comment type="caution">
    <text evidence="1">The sequence shown here is derived from an EMBL/GenBank/DDBJ whole genome shotgun (WGS) entry which is preliminary data.</text>
</comment>
<dbReference type="EMBL" id="JAHBCL010000001">
    <property type="protein sequence ID" value="MBS7525260.1"/>
    <property type="molecule type" value="Genomic_DNA"/>
</dbReference>
<protein>
    <submittedName>
        <fullName evidence="1">Uncharacterized protein</fullName>
    </submittedName>
</protein>